<dbReference type="GeneID" id="93676682"/>
<keyword evidence="2" id="KW-0413">Isomerase</keyword>
<dbReference type="InterPro" id="IPR039556">
    <property type="entry name" value="ICL/PEPM"/>
</dbReference>
<dbReference type="InterPro" id="IPR015813">
    <property type="entry name" value="Pyrv/PenolPyrv_kinase-like_dom"/>
</dbReference>
<dbReference type="EMBL" id="FOEQ01000001">
    <property type="protein sequence ID" value="SEP67120.1"/>
    <property type="molecule type" value="Genomic_DNA"/>
</dbReference>
<dbReference type="Pfam" id="PF13714">
    <property type="entry name" value="PEP_mutase"/>
    <property type="match status" value="1"/>
</dbReference>
<name>A0A1H8ZRK6_9PSED</name>
<dbReference type="CDD" id="cd00377">
    <property type="entry name" value="ICL_PEPM"/>
    <property type="match status" value="1"/>
</dbReference>
<dbReference type="Proteomes" id="UP000199221">
    <property type="component" value="Unassembled WGS sequence"/>
</dbReference>
<evidence type="ECO:0000313" key="6">
    <source>
        <dbReference type="Proteomes" id="UP000199221"/>
    </source>
</evidence>
<dbReference type="Gene3D" id="3.20.20.60">
    <property type="entry name" value="Phosphoenolpyruvate-binding domains"/>
    <property type="match status" value="1"/>
</dbReference>
<dbReference type="AlphaFoldDB" id="A0A1H8ZRK6"/>
<dbReference type="RefSeq" id="WP_094010023.1">
    <property type="nucleotide sequence ID" value="NZ_CP128543.1"/>
</dbReference>
<dbReference type="EC" id="5.4.2.9" evidence="3"/>
<protein>
    <recommendedName>
        <fullName evidence="3">phosphoenolpyruvate mutase</fullName>
        <ecNumber evidence="3">5.4.2.9</ecNumber>
    </recommendedName>
</protein>
<dbReference type="GO" id="GO:0050188">
    <property type="term" value="F:phosphoenolpyruvate mutase activity"/>
    <property type="evidence" value="ECO:0007669"/>
    <property type="project" value="UniProtKB-EC"/>
</dbReference>
<reference evidence="5 6" key="1">
    <citation type="submission" date="2016-10" db="EMBL/GenBank/DDBJ databases">
        <authorList>
            <person name="de Groot N.N."/>
        </authorList>
    </citation>
    <scope>NUCLEOTIDE SEQUENCE [LARGE SCALE GENOMIC DNA]</scope>
    <source>
        <strain evidence="5 6">LMG 27941</strain>
    </source>
</reference>
<organism evidence="5 6">
    <name type="scientific">Pseudomonas soli</name>
    <dbReference type="NCBI Taxonomy" id="1306993"/>
    <lineage>
        <taxon>Bacteria</taxon>
        <taxon>Pseudomonadati</taxon>
        <taxon>Pseudomonadota</taxon>
        <taxon>Gammaproteobacteria</taxon>
        <taxon>Pseudomonadales</taxon>
        <taxon>Pseudomonadaceae</taxon>
        <taxon>Pseudomonas</taxon>
    </lineage>
</organism>
<dbReference type="PANTHER" id="PTHR42905:SF7">
    <property type="entry name" value="PHOSPHOENOLPYRUVATE PHOSPHOMUTASE"/>
    <property type="match status" value="1"/>
</dbReference>
<dbReference type="PANTHER" id="PTHR42905">
    <property type="entry name" value="PHOSPHOENOLPYRUVATE CARBOXYLASE"/>
    <property type="match status" value="1"/>
</dbReference>
<dbReference type="NCBIfam" id="TIGR02320">
    <property type="entry name" value="PEP_mutase"/>
    <property type="match status" value="1"/>
</dbReference>
<evidence type="ECO:0000256" key="4">
    <source>
        <dbReference type="ARBA" id="ARBA00038455"/>
    </source>
</evidence>
<dbReference type="InterPro" id="IPR040442">
    <property type="entry name" value="Pyrv_kinase-like_dom_sf"/>
</dbReference>
<proteinExistence type="inferred from homology"/>
<evidence type="ECO:0000256" key="3">
    <source>
        <dbReference type="ARBA" id="ARBA00024063"/>
    </source>
</evidence>
<dbReference type="GO" id="GO:0046872">
    <property type="term" value="F:metal ion binding"/>
    <property type="evidence" value="ECO:0007669"/>
    <property type="project" value="UniProtKB-KW"/>
</dbReference>
<evidence type="ECO:0000256" key="2">
    <source>
        <dbReference type="ARBA" id="ARBA00023235"/>
    </source>
</evidence>
<comment type="similarity">
    <text evidence="4">Belongs to the isocitrate lyase/PEP mutase superfamily. PEP mutase family.</text>
</comment>
<evidence type="ECO:0000313" key="5">
    <source>
        <dbReference type="EMBL" id="SEP67120.1"/>
    </source>
</evidence>
<dbReference type="InterPro" id="IPR012698">
    <property type="entry name" value="PEnolPyrv_PMutase_core"/>
</dbReference>
<gene>
    <name evidence="5" type="ORF">SAMN05216230_101204</name>
</gene>
<accession>A0A1H8ZRK6</accession>
<keyword evidence="5" id="KW-0670">Pyruvate</keyword>
<dbReference type="SUPFAM" id="SSF51621">
    <property type="entry name" value="Phosphoenolpyruvate/pyruvate domain"/>
    <property type="match status" value="1"/>
</dbReference>
<keyword evidence="1" id="KW-0479">Metal-binding</keyword>
<sequence length="296" mass="32755">MNVIKRDARIDLRQLLSEKACLRVLEAHSPISAMLAKSVRLGAGDTSLGYDAIWSSSLTDSTQRCLPDIEILSPSDRLERLNEILAVCDLPLIYDADTGGKIEHFAIHVQWLARAGVSAIVIEDKCGLKKNSLLGLSVHQEQETVEHFCDKIRVGTHHRQGGSMMIFARCESLILEKGLDDALARCRAYTQAGADGIMIHSRKSTGEEILEFARRFKQTHPHTPLVCVPTSYPQLTFSCLADAGFNAVIYANHMLRGAYSAMRQVATSILEHDRAYEIEPACMPIDEILSLVPGTR</sequence>
<evidence type="ECO:0000256" key="1">
    <source>
        <dbReference type="ARBA" id="ARBA00022723"/>
    </source>
</evidence>